<sequence>MEVNAIESLYRGINKASIENAVDALWLNILRMYFQPKDGFVLHTQIPLSTRAAGNIGIVRVDDTGNQEIVILCESKRAAFESQNTQWELAVDQLESYLKIVRGGFGLKQRTLYGIVAVGRYCRFYQLGESPGEELEALPLTNEKVLHIKKDEAEIHNPLKELFKKTNIF</sequence>
<dbReference type="AlphaFoldDB" id="A0A1J9Q564"/>
<protein>
    <submittedName>
        <fullName evidence="1">Uncharacterized protein</fullName>
    </submittedName>
</protein>
<comment type="caution">
    <text evidence="1">The sequence shown here is derived from an EMBL/GenBank/DDBJ whole genome shotgun (WGS) entry which is preliminary data.</text>
</comment>
<reference evidence="1 2" key="1">
    <citation type="submission" date="2015-07" db="EMBL/GenBank/DDBJ databases">
        <title>Emmonsia species relationships and genome sequence.</title>
        <authorList>
            <consortium name="The Broad Institute Genomics Platform"/>
            <person name="Cuomo C.A."/>
            <person name="Munoz J.F."/>
            <person name="Imamovic A."/>
            <person name="Priest M.E."/>
            <person name="Young S."/>
            <person name="Clay O.K."/>
            <person name="McEwen J.G."/>
        </authorList>
    </citation>
    <scope>NUCLEOTIDE SEQUENCE [LARGE SCALE GENOMIC DNA]</scope>
    <source>
        <strain evidence="1 2">UAMH 9510</strain>
    </source>
</reference>
<dbReference type="STRING" id="1447872.A0A1J9Q564"/>
<proteinExistence type="predicted"/>
<organism evidence="1 2">
    <name type="scientific">Emergomyces pasteurianus Ep9510</name>
    <dbReference type="NCBI Taxonomy" id="1447872"/>
    <lineage>
        <taxon>Eukaryota</taxon>
        <taxon>Fungi</taxon>
        <taxon>Dikarya</taxon>
        <taxon>Ascomycota</taxon>
        <taxon>Pezizomycotina</taxon>
        <taxon>Eurotiomycetes</taxon>
        <taxon>Eurotiomycetidae</taxon>
        <taxon>Onygenales</taxon>
        <taxon>Ajellomycetaceae</taxon>
        <taxon>Emergomyces</taxon>
    </lineage>
</organism>
<evidence type="ECO:0000313" key="2">
    <source>
        <dbReference type="Proteomes" id="UP000182235"/>
    </source>
</evidence>
<accession>A0A1J9Q564</accession>
<dbReference type="OrthoDB" id="5315444at2759"/>
<dbReference type="Proteomes" id="UP000182235">
    <property type="component" value="Unassembled WGS sequence"/>
</dbReference>
<dbReference type="VEuPathDB" id="FungiDB:AJ78_08087"/>
<name>A0A1J9Q564_9EURO</name>
<dbReference type="EMBL" id="LGRN01000620">
    <property type="protein sequence ID" value="OJD11068.1"/>
    <property type="molecule type" value="Genomic_DNA"/>
</dbReference>
<keyword evidence="2" id="KW-1185">Reference proteome</keyword>
<gene>
    <name evidence="1" type="ORF">AJ78_08087</name>
</gene>
<evidence type="ECO:0000313" key="1">
    <source>
        <dbReference type="EMBL" id="OJD11068.1"/>
    </source>
</evidence>